<feature type="transmembrane region" description="Helical" evidence="1">
    <location>
        <begin position="214"/>
        <end position="229"/>
    </location>
</feature>
<keyword evidence="4" id="KW-1185">Reference proteome</keyword>
<dbReference type="GO" id="GO:0016020">
    <property type="term" value="C:membrane"/>
    <property type="evidence" value="ECO:0007669"/>
    <property type="project" value="TreeGrafter"/>
</dbReference>
<dbReference type="AlphaFoldDB" id="A0A7Y9QV87"/>
<proteinExistence type="predicted"/>
<dbReference type="GO" id="GO:0016747">
    <property type="term" value="F:acyltransferase activity, transferring groups other than amino-acyl groups"/>
    <property type="evidence" value="ECO:0007669"/>
    <property type="project" value="InterPro"/>
</dbReference>
<evidence type="ECO:0000256" key="1">
    <source>
        <dbReference type="SAM" id="Phobius"/>
    </source>
</evidence>
<keyword evidence="1" id="KW-1133">Transmembrane helix</keyword>
<keyword evidence="1" id="KW-0472">Membrane</keyword>
<reference evidence="3 4" key="1">
    <citation type="submission" date="2020-07" db="EMBL/GenBank/DDBJ databases">
        <title>Genomic Encyclopedia of Archaeal and Bacterial Type Strains, Phase II (KMG-II): from individual species to whole genera.</title>
        <authorList>
            <person name="Goeker M."/>
        </authorList>
    </citation>
    <scope>NUCLEOTIDE SEQUENCE [LARGE SCALE GENOMIC DNA]</scope>
    <source>
        <strain evidence="3 4">DSM 21226</strain>
    </source>
</reference>
<gene>
    <name evidence="3" type="ORF">BDD16_000532</name>
</gene>
<dbReference type="EMBL" id="JACCFH010000001">
    <property type="protein sequence ID" value="NYG31546.1"/>
    <property type="molecule type" value="Genomic_DNA"/>
</dbReference>
<dbReference type="PANTHER" id="PTHR23028">
    <property type="entry name" value="ACETYLTRANSFERASE"/>
    <property type="match status" value="1"/>
</dbReference>
<feature type="transmembrane region" description="Helical" evidence="1">
    <location>
        <begin position="50"/>
        <end position="74"/>
    </location>
</feature>
<dbReference type="InterPro" id="IPR002656">
    <property type="entry name" value="Acyl_transf_3_dom"/>
</dbReference>
<feature type="transmembrane region" description="Helical" evidence="1">
    <location>
        <begin position="311"/>
        <end position="331"/>
    </location>
</feature>
<comment type="caution">
    <text evidence="3">The sequence shown here is derived from an EMBL/GenBank/DDBJ whole genome shotgun (WGS) entry which is preliminary data.</text>
</comment>
<dbReference type="GO" id="GO:0009103">
    <property type="term" value="P:lipopolysaccharide biosynthetic process"/>
    <property type="evidence" value="ECO:0007669"/>
    <property type="project" value="TreeGrafter"/>
</dbReference>
<feature type="transmembrane region" description="Helical" evidence="1">
    <location>
        <begin position="12"/>
        <end position="30"/>
    </location>
</feature>
<feature type="transmembrane region" description="Helical" evidence="1">
    <location>
        <begin position="135"/>
        <end position="154"/>
    </location>
</feature>
<feature type="domain" description="Acyltransferase 3" evidence="2">
    <location>
        <begin position="8"/>
        <end position="328"/>
    </location>
</feature>
<dbReference type="Pfam" id="PF01757">
    <property type="entry name" value="Acyl_transf_3"/>
    <property type="match status" value="1"/>
</dbReference>
<dbReference type="RefSeq" id="WP_179632530.1">
    <property type="nucleotide sequence ID" value="NZ_CAXYYM010000081.1"/>
</dbReference>
<accession>A0A7Y9QV87</accession>
<dbReference type="Proteomes" id="UP000518288">
    <property type="component" value="Unassembled WGS sequence"/>
</dbReference>
<sequence>MTAVPRFHQIDFLRGLACLSVVAFHFLHRGQQGGWLVDPAAPWLQSMAELGHLGVHLFFMISGFVILMTAEGATVRGFIASRVSRLYPAFWVGVLLTAAVAWWSGSEAFAVTPVQVLANLTMVPHWAHVEFVDGAYWSLAVELQFYLLVIALLHFGQMQRIEWWIAAWLLVSSVNAVRPMYPLEFWLDARWAPLFAAGMLFYRISRRGWDGQRSLLLLWAFSLTLWYGWTGAEASKLGREAVLLGLPMQVVLCLTLFHGVFLLVVSGRWTMRPSPLVYWFGALTYPVYLLHQNIGYIALMAPGWRHLDFHLRVGLVVGAVVLLAWLVNRWVERPLSRRLRAVIDPAAIVPRTVVRPAPKLRTESMPR</sequence>
<evidence type="ECO:0000313" key="4">
    <source>
        <dbReference type="Proteomes" id="UP000518288"/>
    </source>
</evidence>
<name>A0A7Y9QV87_9BURK</name>
<feature type="transmembrane region" description="Helical" evidence="1">
    <location>
        <begin position="86"/>
        <end position="104"/>
    </location>
</feature>
<feature type="transmembrane region" description="Helical" evidence="1">
    <location>
        <begin position="241"/>
        <end position="264"/>
    </location>
</feature>
<keyword evidence="1" id="KW-0812">Transmembrane</keyword>
<organism evidence="3 4">
    <name type="scientific">Sphaerotilus montanus</name>
    <dbReference type="NCBI Taxonomy" id="522889"/>
    <lineage>
        <taxon>Bacteria</taxon>
        <taxon>Pseudomonadati</taxon>
        <taxon>Pseudomonadota</taxon>
        <taxon>Betaproteobacteria</taxon>
        <taxon>Burkholderiales</taxon>
        <taxon>Sphaerotilaceae</taxon>
        <taxon>Sphaerotilus</taxon>
    </lineage>
</organism>
<dbReference type="PANTHER" id="PTHR23028:SF53">
    <property type="entry name" value="ACYL_TRANSF_3 DOMAIN-CONTAINING PROTEIN"/>
    <property type="match status" value="1"/>
</dbReference>
<evidence type="ECO:0000259" key="2">
    <source>
        <dbReference type="Pfam" id="PF01757"/>
    </source>
</evidence>
<feature type="transmembrane region" description="Helical" evidence="1">
    <location>
        <begin position="276"/>
        <end position="299"/>
    </location>
</feature>
<protein>
    <submittedName>
        <fullName evidence="3">Peptidoglycan/LPS O-acetylase OafA/YrhL</fullName>
    </submittedName>
</protein>
<evidence type="ECO:0000313" key="3">
    <source>
        <dbReference type="EMBL" id="NYG31546.1"/>
    </source>
</evidence>
<dbReference type="InterPro" id="IPR050879">
    <property type="entry name" value="Acyltransferase_3"/>
</dbReference>